<feature type="region of interest" description="Disordered" evidence="1">
    <location>
        <begin position="1"/>
        <end position="96"/>
    </location>
</feature>
<dbReference type="AlphaFoldDB" id="A0A4Z2GI93"/>
<organism evidence="2 3">
    <name type="scientific">Liparis tanakae</name>
    <name type="common">Tanaka's snailfish</name>
    <dbReference type="NCBI Taxonomy" id="230148"/>
    <lineage>
        <taxon>Eukaryota</taxon>
        <taxon>Metazoa</taxon>
        <taxon>Chordata</taxon>
        <taxon>Craniata</taxon>
        <taxon>Vertebrata</taxon>
        <taxon>Euteleostomi</taxon>
        <taxon>Actinopterygii</taxon>
        <taxon>Neopterygii</taxon>
        <taxon>Teleostei</taxon>
        <taxon>Neoteleostei</taxon>
        <taxon>Acanthomorphata</taxon>
        <taxon>Eupercaria</taxon>
        <taxon>Perciformes</taxon>
        <taxon>Cottioidei</taxon>
        <taxon>Cottales</taxon>
        <taxon>Liparidae</taxon>
        <taxon>Liparis</taxon>
    </lineage>
</organism>
<sequence>MNRGQRRTAGTGTLPHRDTATAAEHVGTDGGAGSALGRERETTVNPVSHDTGGRRSDAKTLRRCRLQRIQSTELQRIERPPASGSTGGLSLKPPGRRFLWSAPCSRMAVWFWRMPRDTAMPSSSLKSRTTCQLNLAEHST</sequence>
<dbReference type="Proteomes" id="UP000314294">
    <property type="component" value="Unassembled WGS sequence"/>
</dbReference>
<reference evidence="2 3" key="1">
    <citation type="submission" date="2019-03" db="EMBL/GenBank/DDBJ databases">
        <title>First draft genome of Liparis tanakae, snailfish: a comprehensive survey of snailfish specific genes.</title>
        <authorList>
            <person name="Kim W."/>
            <person name="Song I."/>
            <person name="Jeong J.-H."/>
            <person name="Kim D."/>
            <person name="Kim S."/>
            <person name="Ryu S."/>
            <person name="Song J.Y."/>
            <person name="Lee S.K."/>
        </authorList>
    </citation>
    <scope>NUCLEOTIDE SEQUENCE [LARGE SCALE GENOMIC DNA]</scope>
    <source>
        <tissue evidence="2">Muscle</tissue>
    </source>
</reference>
<proteinExistence type="predicted"/>
<feature type="compositionally biased region" description="Basic and acidic residues" evidence="1">
    <location>
        <begin position="51"/>
        <end position="60"/>
    </location>
</feature>
<gene>
    <name evidence="2" type="ORF">EYF80_036853</name>
</gene>
<evidence type="ECO:0000313" key="3">
    <source>
        <dbReference type="Proteomes" id="UP000314294"/>
    </source>
</evidence>
<evidence type="ECO:0000256" key="1">
    <source>
        <dbReference type="SAM" id="MobiDB-lite"/>
    </source>
</evidence>
<accession>A0A4Z2GI93</accession>
<protein>
    <submittedName>
        <fullName evidence="2">Uncharacterized protein</fullName>
    </submittedName>
</protein>
<keyword evidence="3" id="KW-1185">Reference proteome</keyword>
<name>A0A4Z2GI93_9TELE</name>
<dbReference type="EMBL" id="SRLO01000532">
    <property type="protein sequence ID" value="TNN52915.1"/>
    <property type="molecule type" value="Genomic_DNA"/>
</dbReference>
<comment type="caution">
    <text evidence="2">The sequence shown here is derived from an EMBL/GenBank/DDBJ whole genome shotgun (WGS) entry which is preliminary data.</text>
</comment>
<evidence type="ECO:0000313" key="2">
    <source>
        <dbReference type="EMBL" id="TNN52915.1"/>
    </source>
</evidence>